<feature type="region of interest" description="Disordered" evidence="1">
    <location>
        <begin position="36"/>
        <end position="69"/>
    </location>
</feature>
<evidence type="ECO:0000313" key="2">
    <source>
        <dbReference type="EMBL" id="MDA0639843.1"/>
    </source>
</evidence>
<dbReference type="RefSeq" id="WP_271275263.1">
    <property type="nucleotide sequence ID" value="NZ_BAABFD010000004.1"/>
</dbReference>
<proteinExistence type="predicted"/>
<gene>
    <name evidence="2" type="ORF">OUY24_04370</name>
</gene>
<protein>
    <recommendedName>
        <fullName evidence="4">DUF1289 domain-containing protein</fullName>
    </recommendedName>
</protein>
<comment type="caution">
    <text evidence="2">The sequence shown here is derived from an EMBL/GenBank/DDBJ whole genome shotgun (WGS) entry which is preliminary data.</text>
</comment>
<evidence type="ECO:0008006" key="4">
    <source>
        <dbReference type="Google" id="ProtNLM"/>
    </source>
</evidence>
<name>A0ABT4SS69_9ACTN</name>
<organism evidence="2 3">
    <name type="scientific">Nonomuraea ferruginea</name>
    <dbReference type="NCBI Taxonomy" id="46174"/>
    <lineage>
        <taxon>Bacteria</taxon>
        <taxon>Bacillati</taxon>
        <taxon>Actinomycetota</taxon>
        <taxon>Actinomycetes</taxon>
        <taxon>Streptosporangiales</taxon>
        <taxon>Streptosporangiaceae</taxon>
        <taxon>Nonomuraea</taxon>
    </lineage>
</organism>
<sequence length="69" mass="7865">MSHEIYPEPICACGAHLDEGQSRCRKCHARERWIKKQAAKRTRRAGRRGETRRPPRAPRGLASAGVIWS</sequence>
<keyword evidence="3" id="KW-1185">Reference proteome</keyword>
<feature type="compositionally biased region" description="Basic residues" evidence="1">
    <location>
        <begin position="36"/>
        <end position="46"/>
    </location>
</feature>
<evidence type="ECO:0000313" key="3">
    <source>
        <dbReference type="Proteomes" id="UP001212498"/>
    </source>
</evidence>
<dbReference type="Proteomes" id="UP001212498">
    <property type="component" value="Unassembled WGS sequence"/>
</dbReference>
<dbReference type="EMBL" id="JAPNUD010000007">
    <property type="protein sequence ID" value="MDA0639843.1"/>
    <property type="molecule type" value="Genomic_DNA"/>
</dbReference>
<accession>A0ABT4SS69</accession>
<evidence type="ECO:0000256" key="1">
    <source>
        <dbReference type="SAM" id="MobiDB-lite"/>
    </source>
</evidence>
<reference evidence="2 3" key="1">
    <citation type="submission" date="2022-11" db="EMBL/GenBank/DDBJ databases">
        <title>Nonomuraea corallina sp. nov., a new species of the genus Nonomuraea isolated from sea side sediment in Thai sea.</title>
        <authorList>
            <person name="Ngamcharungchit C."/>
            <person name="Matsumoto A."/>
            <person name="Suriyachadkun C."/>
            <person name="Panbangred W."/>
            <person name="Inahashi Y."/>
            <person name="Intra B."/>
        </authorList>
    </citation>
    <scope>NUCLEOTIDE SEQUENCE [LARGE SCALE GENOMIC DNA]</scope>
    <source>
        <strain evidence="2 3">DSM 43553</strain>
    </source>
</reference>